<keyword evidence="3" id="KW-1185">Reference proteome</keyword>
<keyword evidence="1" id="KW-0812">Transmembrane</keyword>
<dbReference type="GeneID" id="66081455"/>
<dbReference type="KEGG" id="more:E1B28_012380"/>
<keyword evidence="1" id="KW-0472">Membrane</keyword>
<accession>A0A9P7RRF1</accession>
<dbReference type="AlphaFoldDB" id="A0A9P7RRF1"/>
<dbReference type="InterPro" id="IPR027948">
    <property type="entry name" value="DUF4436"/>
</dbReference>
<gene>
    <name evidence="2" type="ORF">E1B28_012380</name>
</gene>
<dbReference type="Pfam" id="PF14494">
    <property type="entry name" value="DUF4436"/>
    <property type="match status" value="1"/>
</dbReference>
<feature type="transmembrane region" description="Helical" evidence="1">
    <location>
        <begin position="309"/>
        <end position="333"/>
    </location>
</feature>
<dbReference type="EMBL" id="CM032188">
    <property type="protein sequence ID" value="KAG7088379.1"/>
    <property type="molecule type" value="Genomic_DNA"/>
</dbReference>
<name>A0A9P7RRF1_9AGAR</name>
<sequence length="492" mass="54493">MIGDMPSFLPSFSRPQLRDRRSFGRLRSFHLTPVAENFPDAAIGQGSDSQQKQQKPNALSVVKFEAPKRSPRAKKSRISIIVPRIDSETIPPIFWLGLAVIVSVVFVFALACTFRGVQMKEPAFKHVLDNVADDTPGIVLLGENVDIDIDEPSITVRWSILACGEEYTLANSSGIHGSDRCGLPANPLFIFVDGDTKPTATFDPTEIPFDRRSGARRSIQNLVQFDSDHVLDVHNAYLYPFDTYTLSSTIRAVSAANVSIPIRKLATMELTSSFLVQTSDIESYSTLNSTTVLSRDIDMKVKRPPGARAYALVLFAISWFLTHICLGNVYMAWRATNSLDVLKNTLSTGAILAVIPQLRGSMPDAPGLDGVLIDTIGYFPQMVISGLCIVILMVIAASRELNGAKLMVLPEYHPYQPPPRLKSINPRPPPIPPPDSPIKEKMVAEYNKYRMTKHLKGEFVFPPVHQDPFQDPAQEYAAKHTHRRLKTTVGVV</sequence>
<dbReference type="OrthoDB" id="2117972at2759"/>
<evidence type="ECO:0000313" key="3">
    <source>
        <dbReference type="Proteomes" id="UP001049176"/>
    </source>
</evidence>
<protein>
    <recommendedName>
        <fullName evidence="4">Transmembrane protein</fullName>
    </recommendedName>
</protein>
<evidence type="ECO:0000313" key="2">
    <source>
        <dbReference type="EMBL" id="KAG7088379.1"/>
    </source>
</evidence>
<evidence type="ECO:0008006" key="4">
    <source>
        <dbReference type="Google" id="ProtNLM"/>
    </source>
</evidence>
<proteinExistence type="predicted"/>
<dbReference type="Proteomes" id="UP001049176">
    <property type="component" value="Chromosome 8"/>
</dbReference>
<evidence type="ECO:0000256" key="1">
    <source>
        <dbReference type="SAM" id="Phobius"/>
    </source>
</evidence>
<reference evidence="2" key="1">
    <citation type="journal article" date="2021" name="Genome Biol. Evol.">
        <title>The assembled and annotated genome of the fairy-ring fungus Marasmius oreades.</title>
        <authorList>
            <person name="Hiltunen M."/>
            <person name="Ament-Velasquez S.L."/>
            <person name="Johannesson H."/>
        </authorList>
    </citation>
    <scope>NUCLEOTIDE SEQUENCE</scope>
    <source>
        <strain evidence="2">03SP1</strain>
    </source>
</reference>
<feature type="transmembrane region" description="Helical" evidence="1">
    <location>
        <begin position="93"/>
        <end position="114"/>
    </location>
</feature>
<comment type="caution">
    <text evidence="2">The sequence shown here is derived from an EMBL/GenBank/DDBJ whole genome shotgun (WGS) entry which is preliminary data.</text>
</comment>
<dbReference type="RefSeq" id="XP_043004850.1">
    <property type="nucleotide sequence ID" value="XM_043157483.1"/>
</dbReference>
<organism evidence="2 3">
    <name type="scientific">Marasmius oreades</name>
    <name type="common">fairy-ring Marasmius</name>
    <dbReference type="NCBI Taxonomy" id="181124"/>
    <lineage>
        <taxon>Eukaryota</taxon>
        <taxon>Fungi</taxon>
        <taxon>Dikarya</taxon>
        <taxon>Basidiomycota</taxon>
        <taxon>Agaricomycotina</taxon>
        <taxon>Agaricomycetes</taxon>
        <taxon>Agaricomycetidae</taxon>
        <taxon>Agaricales</taxon>
        <taxon>Marasmiineae</taxon>
        <taxon>Marasmiaceae</taxon>
        <taxon>Marasmius</taxon>
    </lineage>
</organism>
<feature type="transmembrane region" description="Helical" evidence="1">
    <location>
        <begin position="378"/>
        <end position="397"/>
    </location>
</feature>
<keyword evidence="1" id="KW-1133">Transmembrane helix</keyword>